<evidence type="ECO:0000313" key="2">
    <source>
        <dbReference type="EMBL" id="CAG9311560.1"/>
    </source>
</evidence>
<dbReference type="EMBL" id="CAJZBQ010000004">
    <property type="protein sequence ID" value="CAG9311560.1"/>
    <property type="molecule type" value="Genomic_DNA"/>
</dbReference>
<feature type="transmembrane region" description="Helical" evidence="1">
    <location>
        <begin position="87"/>
        <end position="107"/>
    </location>
</feature>
<keyword evidence="1" id="KW-1133">Transmembrane helix</keyword>
<gene>
    <name evidence="2" type="ORF">BSTOLATCC_MIC3848</name>
</gene>
<comment type="caution">
    <text evidence="2">The sequence shown here is derived from an EMBL/GenBank/DDBJ whole genome shotgun (WGS) entry which is preliminary data.</text>
</comment>
<dbReference type="Proteomes" id="UP001162131">
    <property type="component" value="Unassembled WGS sequence"/>
</dbReference>
<keyword evidence="3" id="KW-1185">Reference proteome</keyword>
<feature type="transmembrane region" description="Helical" evidence="1">
    <location>
        <begin position="24"/>
        <end position="42"/>
    </location>
</feature>
<feature type="transmembrane region" description="Helical" evidence="1">
    <location>
        <begin position="173"/>
        <end position="196"/>
    </location>
</feature>
<reference evidence="2" key="1">
    <citation type="submission" date="2021-09" db="EMBL/GenBank/DDBJ databases">
        <authorList>
            <consortium name="AG Swart"/>
            <person name="Singh M."/>
            <person name="Singh A."/>
            <person name="Seah K."/>
            <person name="Emmerich C."/>
        </authorList>
    </citation>
    <scope>NUCLEOTIDE SEQUENCE</scope>
    <source>
        <strain evidence="2">ATCC30299</strain>
    </source>
</reference>
<dbReference type="PANTHER" id="PTHR38553">
    <property type="entry name" value="PROTEIN CBG19621"/>
    <property type="match status" value="1"/>
</dbReference>
<dbReference type="AlphaFoldDB" id="A0AAU9IQ09"/>
<protein>
    <submittedName>
        <fullName evidence="2">Uncharacterized protein</fullName>
    </submittedName>
</protein>
<keyword evidence="1" id="KW-0812">Transmembrane</keyword>
<evidence type="ECO:0000256" key="1">
    <source>
        <dbReference type="SAM" id="Phobius"/>
    </source>
</evidence>
<dbReference type="PANTHER" id="PTHR38553:SF1">
    <property type="entry name" value="G PROTEIN-COUPLED RECEPTOR"/>
    <property type="match status" value="1"/>
</dbReference>
<sequence length="242" mass="28567">MTTHYLIVGDDYNILYMLMEYMQFVFYTSICYYFSFQVYSLVGHLSRIDRLGSCLLGFNFLYLSGCALYFVIEQFNDKDIYSCRTGLWLYMRSNSFVLTSVFLMIGIRTRKQLRIVSTSTIFITNLDKEKQLWYLLMIIFTSSTASFFNNIYYFINTKPNCNEYFDGNQSLNIFLFAMTRVISHYLPITACLYVFWNSMKPTPIDKRDNLLESFESSPRDLYESLAQSRLRFSSVISKEPSL</sequence>
<proteinExistence type="predicted"/>
<feature type="transmembrane region" description="Helical" evidence="1">
    <location>
        <begin position="54"/>
        <end position="72"/>
    </location>
</feature>
<keyword evidence="1" id="KW-0472">Membrane</keyword>
<organism evidence="2 3">
    <name type="scientific">Blepharisma stoltei</name>
    <dbReference type="NCBI Taxonomy" id="1481888"/>
    <lineage>
        <taxon>Eukaryota</taxon>
        <taxon>Sar</taxon>
        <taxon>Alveolata</taxon>
        <taxon>Ciliophora</taxon>
        <taxon>Postciliodesmatophora</taxon>
        <taxon>Heterotrichea</taxon>
        <taxon>Heterotrichida</taxon>
        <taxon>Blepharismidae</taxon>
        <taxon>Blepharisma</taxon>
    </lineage>
</organism>
<evidence type="ECO:0000313" key="3">
    <source>
        <dbReference type="Proteomes" id="UP001162131"/>
    </source>
</evidence>
<accession>A0AAU9IQ09</accession>
<feature type="transmembrane region" description="Helical" evidence="1">
    <location>
        <begin position="132"/>
        <end position="153"/>
    </location>
</feature>
<name>A0AAU9IQ09_9CILI</name>